<accession>A0A2G9YR32</accession>
<feature type="transmembrane region" description="Helical" evidence="1">
    <location>
        <begin position="191"/>
        <end position="209"/>
    </location>
</feature>
<dbReference type="Proteomes" id="UP000231567">
    <property type="component" value="Unassembled WGS sequence"/>
</dbReference>
<gene>
    <name evidence="2" type="ORF">COX39_01915</name>
</gene>
<sequence length="232" mass="27149">MYYLYPQIILAFTIALYLYDRYIRQEVKNLTTLGLIIGFINLALVGLIQFIISTNLLLWDYKILYFLRYLFLVSALVFIFWAVVRLVSQKLFFKTVLPILIFLTVLFWGYLGVFVLEDISLATLVGTFIFYVPIGLTLGILFLLLYSRLAFIKDGFKNNLGPFFISLGWFIHAINASRVPFVLDKPEMEKYLLWVAIPYIFWLIGFILLEKETKKVLETKLKIHGLRRKGTE</sequence>
<keyword evidence="1" id="KW-0472">Membrane</keyword>
<protein>
    <submittedName>
        <fullName evidence="2">Uncharacterized protein</fullName>
    </submittedName>
</protein>
<feature type="transmembrane region" description="Helical" evidence="1">
    <location>
        <begin position="30"/>
        <end position="52"/>
    </location>
</feature>
<feature type="transmembrane region" description="Helical" evidence="1">
    <location>
        <begin position="64"/>
        <end position="84"/>
    </location>
</feature>
<comment type="caution">
    <text evidence="2">The sequence shown here is derived from an EMBL/GenBank/DDBJ whole genome shotgun (WGS) entry which is preliminary data.</text>
</comment>
<evidence type="ECO:0000256" key="1">
    <source>
        <dbReference type="SAM" id="Phobius"/>
    </source>
</evidence>
<evidence type="ECO:0000313" key="3">
    <source>
        <dbReference type="Proteomes" id="UP000231567"/>
    </source>
</evidence>
<organism evidence="2 3">
    <name type="scientific">Candidatus Nealsonbacteria bacterium CG23_combo_of_CG06-09_8_20_14_all_40_13</name>
    <dbReference type="NCBI Taxonomy" id="1974724"/>
    <lineage>
        <taxon>Bacteria</taxon>
        <taxon>Candidatus Nealsoniibacteriota</taxon>
    </lineage>
</organism>
<feature type="transmembrane region" description="Helical" evidence="1">
    <location>
        <begin position="128"/>
        <end position="147"/>
    </location>
</feature>
<keyword evidence="1" id="KW-1133">Transmembrane helix</keyword>
<feature type="transmembrane region" description="Helical" evidence="1">
    <location>
        <begin position="159"/>
        <end position="179"/>
    </location>
</feature>
<name>A0A2G9YR32_9BACT</name>
<reference evidence="2 3" key="1">
    <citation type="submission" date="2017-09" db="EMBL/GenBank/DDBJ databases">
        <title>Depth-based differentiation of microbial function through sediment-hosted aquifers and enrichment of novel symbionts in the deep terrestrial subsurface.</title>
        <authorList>
            <person name="Probst A.J."/>
            <person name="Ladd B."/>
            <person name="Jarett J.K."/>
            <person name="Geller-Mcgrath D.E."/>
            <person name="Sieber C.M."/>
            <person name="Emerson J.B."/>
            <person name="Anantharaman K."/>
            <person name="Thomas B.C."/>
            <person name="Malmstrom R."/>
            <person name="Stieglmeier M."/>
            <person name="Klingl A."/>
            <person name="Woyke T."/>
            <person name="Ryan C.M."/>
            <person name="Banfield J.F."/>
        </authorList>
    </citation>
    <scope>NUCLEOTIDE SEQUENCE [LARGE SCALE GENOMIC DNA]</scope>
    <source>
        <strain evidence="2">CG23_combo_of_CG06-09_8_20_14_all_40_13</strain>
    </source>
</reference>
<proteinExistence type="predicted"/>
<evidence type="ECO:0000313" key="2">
    <source>
        <dbReference type="EMBL" id="PIP21622.1"/>
    </source>
</evidence>
<dbReference type="AlphaFoldDB" id="A0A2G9YR32"/>
<feature type="transmembrane region" description="Helical" evidence="1">
    <location>
        <begin position="6"/>
        <end position="23"/>
    </location>
</feature>
<dbReference type="EMBL" id="PCRM01000027">
    <property type="protein sequence ID" value="PIP21622.1"/>
    <property type="molecule type" value="Genomic_DNA"/>
</dbReference>
<feature type="transmembrane region" description="Helical" evidence="1">
    <location>
        <begin position="96"/>
        <end position="116"/>
    </location>
</feature>
<keyword evidence="1" id="KW-0812">Transmembrane</keyword>